<evidence type="ECO:0000313" key="2">
    <source>
        <dbReference type="EMBL" id="KAK0647778.1"/>
    </source>
</evidence>
<name>A0AA39Y8A9_9PEZI</name>
<dbReference type="EMBL" id="JAUJDW010000044">
    <property type="protein sequence ID" value="KAK0647778.1"/>
    <property type="molecule type" value="Genomic_DNA"/>
</dbReference>
<reference evidence="2" key="1">
    <citation type="submission" date="2023-06" db="EMBL/GenBank/DDBJ databases">
        <title>Multi-omics analyses reveal the molecular pathogenesis toolkit of Lasiodiplodia hormozganensis, a cross-kingdom pathogen.</title>
        <authorList>
            <person name="Felix C."/>
            <person name="Meneses R."/>
            <person name="Goncalves M.F.M."/>
            <person name="Tilleman L."/>
            <person name="Duarte A.S."/>
            <person name="Jorrin-Novo J.V."/>
            <person name="Van De Peer Y."/>
            <person name="Deforce D."/>
            <person name="Van Nieuwerburgh F."/>
            <person name="Esteves A.C."/>
            <person name="Alves A."/>
        </authorList>
    </citation>
    <scope>NUCLEOTIDE SEQUENCE</scope>
    <source>
        <strain evidence="2">CBS 339.90</strain>
    </source>
</reference>
<feature type="compositionally biased region" description="Basic and acidic residues" evidence="1">
    <location>
        <begin position="50"/>
        <end position="62"/>
    </location>
</feature>
<accession>A0AA39Y8A9</accession>
<feature type="compositionally biased region" description="Low complexity" evidence="1">
    <location>
        <begin position="193"/>
        <end position="213"/>
    </location>
</feature>
<feature type="compositionally biased region" description="Low complexity" evidence="1">
    <location>
        <begin position="241"/>
        <end position="250"/>
    </location>
</feature>
<feature type="compositionally biased region" description="Basic and acidic residues" evidence="1">
    <location>
        <begin position="488"/>
        <end position="506"/>
    </location>
</feature>
<keyword evidence="3" id="KW-1185">Reference proteome</keyword>
<feature type="region of interest" description="Disordered" evidence="1">
    <location>
        <begin position="165"/>
        <end position="250"/>
    </location>
</feature>
<feature type="region of interest" description="Disordered" evidence="1">
    <location>
        <begin position="346"/>
        <end position="397"/>
    </location>
</feature>
<gene>
    <name evidence="2" type="ORF">DIS24_g7421</name>
</gene>
<feature type="compositionally biased region" description="Basic and acidic residues" evidence="1">
    <location>
        <begin position="165"/>
        <end position="184"/>
    </location>
</feature>
<feature type="region of interest" description="Disordered" evidence="1">
    <location>
        <begin position="41"/>
        <end position="62"/>
    </location>
</feature>
<evidence type="ECO:0000313" key="3">
    <source>
        <dbReference type="Proteomes" id="UP001175001"/>
    </source>
</evidence>
<feature type="compositionally biased region" description="Low complexity" evidence="1">
    <location>
        <begin position="449"/>
        <end position="460"/>
    </location>
</feature>
<evidence type="ECO:0000256" key="1">
    <source>
        <dbReference type="SAM" id="MobiDB-lite"/>
    </source>
</evidence>
<feature type="region of interest" description="Disordered" evidence="1">
    <location>
        <begin position="442"/>
        <end position="547"/>
    </location>
</feature>
<comment type="caution">
    <text evidence="2">The sequence shown here is derived from an EMBL/GenBank/DDBJ whole genome shotgun (WGS) entry which is preliminary data.</text>
</comment>
<protein>
    <submittedName>
        <fullName evidence="2">Uncharacterized protein</fullName>
    </submittedName>
</protein>
<dbReference type="Proteomes" id="UP001175001">
    <property type="component" value="Unassembled WGS sequence"/>
</dbReference>
<dbReference type="AlphaFoldDB" id="A0AA39Y8A9"/>
<proteinExistence type="predicted"/>
<feature type="compositionally biased region" description="Polar residues" evidence="1">
    <location>
        <begin position="476"/>
        <end position="486"/>
    </location>
</feature>
<organism evidence="2 3">
    <name type="scientific">Lasiodiplodia hormozganensis</name>
    <dbReference type="NCBI Taxonomy" id="869390"/>
    <lineage>
        <taxon>Eukaryota</taxon>
        <taxon>Fungi</taxon>
        <taxon>Dikarya</taxon>
        <taxon>Ascomycota</taxon>
        <taxon>Pezizomycotina</taxon>
        <taxon>Dothideomycetes</taxon>
        <taxon>Dothideomycetes incertae sedis</taxon>
        <taxon>Botryosphaeriales</taxon>
        <taxon>Botryosphaeriaceae</taxon>
        <taxon>Lasiodiplodia</taxon>
    </lineage>
</organism>
<sequence length="639" mass="71194">MPLFMDELNAILAVPGAPRPKTEWNRKQNIFQRRILALDRILGSKANGPPERKGRKGAERPQRALFRRVYEHHNFPHQRFVSPVKSSPLGEGAPRTYPQMTDSTINAGPGGATTTHIPTFEMFERQVDATSNSWVEKVAPSLHGRRTLPEGWLFDVKTKRLVRKKESIAPAEDQKNPPVKKQEEAPVNEADEATVASIASGSSTSAIPSSSNSSRKRRVDSLEGSSADDMKGSTPKRARHALPSEQLPPLAPLQLLSSTTTPVVPTIGGLQPFGAVLDMKMPMTMAKATAKAKPESDPHRALRFRKEPQEGDSPTRILKNAPIYNTVEPRLKRKAEEVDIAGNFEDSRKSKKQMRNHHMDEAERGNTINSTSEQLTKHYRGADQKPQNSNTPPTRARMYNKASVSTTLKDAMQRVQRSVQDAWDICAPFSMGLLKAMKPWESRKGIKKSGSSPSTTQPSSRRAVRPKPKPYVLNLESAQQTEQSAESLRLHNEDESKRMDSKDRNSSKQPTKPRGNVARPQARKAAEDLSDTTIHQSEKPAGLALSAPATLTTRKPVHDINSFELIGPRPVFECGINGAHFLPLRFWQNDEDGNRGAKPIELPWPEFRGITVENLDWNSAEQIGWLNEWASRVLQHFGC</sequence>